<dbReference type="VEuPathDB" id="FungiDB:CTRG_05800"/>
<proteinExistence type="predicted"/>
<gene>
    <name evidence="1" type="ORF">CTRG_05800</name>
</gene>
<dbReference type="EMBL" id="GG692404">
    <property type="protein sequence ID" value="EER30401.1"/>
    <property type="molecule type" value="Genomic_DNA"/>
</dbReference>
<dbReference type="GeneID" id="8296725"/>
<dbReference type="AlphaFoldDB" id="C5MIA7"/>
<accession>C5MIA7</accession>
<evidence type="ECO:0000313" key="2">
    <source>
        <dbReference type="Proteomes" id="UP000002037"/>
    </source>
</evidence>
<dbReference type="KEGG" id="ctp:CTRG_05800"/>
<name>C5MIA7_CANTT</name>
<evidence type="ECO:0000313" key="1">
    <source>
        <dbReference type="EMBL" id="EER30401.1"/>
    </source>
</evidence>
<dbReference type="OrthoDB" id="10344592at2759"/>
<protein>
    <submittedName>
        <fullName evidence="1">Uncharacterized protein</fullName>
    </submittedName>
</protein>
<reference evidence="1 2" key="1">
    <citation type="journal article" date="2009" name="Nature">
        <title>Evolution of pathogenicity and sexual reproduction in eight Candida genomes.</title>
        <authorList>
            <person name="Butler G."/>
            <person name="Rasmussen M.D."/>
            <person name="Lin M.F."/>
            <person name="Santos M.A."/>
            <person name="Sakthikumar S."/>
            <person name="Munro C.A."/>
            <person name="Rheinbay E."/>
            <person name="Grabherr M."/>
            <person name="Forche A."/>
            <person name="Reedy J.L."/>
            <person name="Agrafioti I."/>
            <person name="Arnaud M.B."/>
            <person name="Bates S."/>
            <person name="Brown A.J."/>
            <person name="Brunke S."/>
            <person name="Costanzo M.C."/>
            <person name="Fitzpatrick D.A."/>
            <person name="de Groot P.W."/>
            <person name="Harris D."/>
            <person name="Hoyer L.L."/>
            <person name="Hube B."/>
            <person name="Klis F.M."/>
            <person name="Kodira C."/>
            <person name="Lennard N."/>
            <person name="Logue M.E."/>
            <person name="Martin R."/>
            <person name="Neiman A.M."/>
            <person name="Nikolaou E."/>
            <person name="Quail M.A."/>
            <person name="Quinn J."/>
            <person name="Santos M.C."/>
            <person name="Schmitzberger F.F."/>
            <person name="Sherlock G."/>
            <person name="Shah P."/>
            <person name="Silverstein K.A."/>
            <person name="Skrzypek M.S."/>
            <person name="Soll D."/>
            <person name="Staggs R."/>
            <person name="Stansfield I."/>
            <person name="Stumpf M.P."/>
            <person name="Sudbery P.E."/>
            <person name="Srikantha T."/>
            <person name="Zeng Q."/>
            <person name="Berman J."/>
            <person name="Berriman M."/>
            <person name="Heitman J."/>
            <person name="Gow N.A."/>
            <person name="Lorenz M.C."/>
            <person name="Birren B.W."/>
            <person name="Kellis M."/>
            <person name="Cuomo C.A."/>
        </authorList>
    </citation>
    <scope>NUCLEOTIDE SEQUENCE [LARGE SCALE GENOMIC DNA]</scope>
    <source>
        <strain evidence="2">ATCC MYA-3404 / T1</strain>
    </source>
</reference>
<dbReference type="RefSeq" id="XP_002546322.1">
    <property type="nucleotide sequence ID" value="XM_002546276.1"/>
</dbReference>
<dbReference type="Proteomes" id="UP000002037">
    <property type="component" value="Unassembled WGS sequence"/>
</dbReference>
<sequence>MNLFDLPLEILIKIVKHYQYDNQEKHRKIFEQLHRFLNEWCYQFTASLESTRESIVTYREICQSTINRHADEIGMLTMEIDHVEYFVKLNEKDYTVYYPELLIVKNRICLLMQGNKYQSNIRNIRPRLIKETYCLGRRASLNIFQFDKLWRIPSGLSKLNIHNVSTSQNINLSNSQGLKELKLSFASSHSVFPTWVAGGLLHLKRLTIIFKADEIKHQSWSTTMYRLPNIKYLEVVCANLKFYNIIRSLGDRSLQYIRFTMRQQHYTTQELSRTLDKIMKPDGFYVLDFV</sequence>
<keyword evidence="2" id="KW-1185">Reference proteome</keyword>
<dbReference type="HOGENOM" id="CLU_959751_0_0_1"/>
<organism evidence="1 2">
    <name type="scientific">Candida tropicalis (strain ATCC MYA-3404 / T1)</name>
    <name type="common">Yeast</name>
    <dbReference type="NCBI Taxonomy" id="294747"/>
    <lineage>
        <taxon>Eukaryota</taxon>
        <taxon>Fungi</taxon>
        <taxon>Dikarya</taxon>
        <taxon>Ascomycota</taxon>
        <taxon>Saccharomycotina</taxon>
        <taxon>Pichiomycetes</taxon>
        <taxon>Debaryomycetaceae</taxon>
        <taxon>Candida/Lodderomyces clade</taxon>
        <taxon>Candida</taxon>
    </lineage>
</organism>